<protein>
    <submittedName>
        <fullName evidence="2">HDIG domain-containing protein</fullName>
    </submittedName>
</protein>
<dbReference type="Proteomes" id="UP001203338">
    <property type="component" value="Unassembled WGS sequence"/>
</dbReference>
<dbReference type="EMBL" id="JAMFLX010000003">
    <property type="protein sequence ID" value="MCL6269060.1"/>
    <property type="molecule type" value="Genomic_DNA"/>
</dbReference>
<dbReference type="PANTHER" id="PTHR40202:SF1">
    <property type="entry name" value="HD DOMAIN-CONTAINING PROTEIN"/>
    <property type="match status" value="1"/>
</dbReference>
<evidence type="ECO:0000313" key="2">
    <source>
        <dbReference type="EMBL" id="MCL6269060.1"/>
    </source>
</evidence>
<dbReference type="InterPro" id="IPR052567">
    <property type="entry name" value="OP_Dioxygenase"/>
</dbReference>
<evidence type="ECO:0000313" key="3">
    <source>
        <dbReference type="Proteomes" id="UP001203338"/>
    </source>
</evidence>
<sequence>MPEDNVVKRIIQLYRRFGGENYGEQVTLLDHAFQAADLASTDGCDDEMIAAAFLHDIGHLLEHDGLQPMGHYDARAHDLLGADYLAAAGFSGRIVKLVASHVQAKRYLCTVENDYYETLSETSKESLEFQGGIMSADETSDFSIRPDLEDVLALRRYDDEAKVVGRGFGDLNAIETLLEKRLEQRAAVA</sequence>
<name>A0ABT0PCF7_9GAMM</name>
<evidence type="ECO:0000259" key="1">
    <source>
        <dbReference type="Pfam" id="PF01966"/>
    </source>
</evidence>
<dbReference type="Pfam" id="PF01966">
    <property type="entry name" value="HD"/>
    <property type="match status" value="1"/>
</dbReference>
<dbReference type="InterPro" id="IPR003607">
    <property type="entry name" value="HD/PDEase_dom"/>
</dbReference>
<dbReference type="Gene3D" id="1.10.3210.10">
    <property type="entry name" value="Hypothetical protein af1432"/>
    <property type="match status" value="1"/>
</dbReference>
<proteinExistence type="predicted"/>
<keyword evidence="3" id="KW-1185">Reference proteome</keyword>
<dbReference type="SUPFAM" id="SSF109604">
    <property type="entry name" value="HD-domain/PDEase-like"/>
    <property type="match status" value="1"/>
</dbReference>
<accession>A0ABT0PCF7</accession>
<dbReference type="RefSeq" id="WP_249697888.1">
    <property type="nucleotide sequence ID" value="NZ_JAMFLX010000003.1"/>
</dbReference>
<dbReference type="NCBIfam" id="TIGR00277">
    <property type="entry name" value="HDIG"/>
    <property type="match status" value="1"/>
</dbReference>
<gene>
    <name evidence="2" type="ORF">M3P05_03775</name>
</gene>
<comment type="caution">
    <text evidence="2">The sequence shown here is derived from an EMBL/GenBank/DDBJ whole genome shotgun (WGS) entry which is preliminary data.</text>
</comment>
<organism evidence="2 3">
    <name type="scientific">Parendozoicomonas callyspongiae</name>
    <dbReference type="NCBI Taxonomy" id="2942213"/>
    <lineage>
        <taxon>Bacteria</taxon>
        <taxon>Pseudomonadati</taxon>
        <taxon>Pseudomonadota</taxon>
        <taxon>Gammaproteobacteria</taxon>
        <taxon>Oceanospirillales</taxon>
        <taxon>Endozoicomonadaceae</taxon>
        <taxon>Parendozoicomonas</taxon>
    </lineage>
</organism>
<dbReference type="InterPro" id="IPR006674">
    <property type="entry name" value="HD_domain"/>
</dbReference>
<dbReference type="InterPro" id="IPR006675">
    <property type="entry name" value="HDIG_dom"/>
</dbReference>
<feature type="domain" description="HD" evidence="1">
    <location>
        <begin position="32"/>
        <end position="106"/>
    </location>
</feature>
<reference evidence="2 3" key="1">
    <citation type="submission" date="2022-05" db="EMBL/GenBank/DDBJ databases">
        <authorList>
            <person name="Park J.-S."/>
        </authorList>
    </citation>
    <scope>NUCLEOTIDE SEQUENCE [LARGE SCALE GENOMIC DNA]</scope>
    <source>
        <strain evidence="2 3">2012CJ34-2</strain>
    </source>
</reference>
<dbReference type="PANTHER" id="PTHR40202">
    <property type="match status" value="1"/>
</dbReference>
<dbReference type="CDD" id="cd00077">
    <property type="entry name" value="HDc"/>
    <property type="match status" value="1"/>
</dbReference>